<accession>A0A853DJX1</accession>
<evidence type="ECO:0000256" key="8">
    <source>
        <dbReference type="SAM" id="MobiDB-lite"/>
    </source>
</evidence>
<dbReference type="NCBIfam" id="TIGR00247">
    <property type="entry name" value="endolytic transglycosylase MltG"/>
    <property type="match status" value="1"/>
</dbReference>
<keyword evidence="1 7" id="KW-1003">Cell membrane</keyword>
<dbReference type="PANTHER" id="PTHR30518:SF2">
    <property type="entry name" value="ENDOLYTIC MUREIN TRANSGLYCOSYLASE"/>
    <property type="match status" value="1"/>
</dbReference>
<dbReference type="GO" id="GO:0009252">
    <property type="term" value="P:peptidoglycan biosynthetic process"/>
    <property type="evidence" value="ECO:0007669"/>
    <property type="project" value="UniProtKB-UniRule"/>
</dbReference>
<sequence>MNDSHLGDSIFGSSGRGARQGGRDATGPLSDADPDATGPVPPAVAAPAVSRREARERDLQRQAPAPRPREARPRRRPDDDGRRPAVRGCLALIVGALVIGAALIFAISTLGSSFLPKFGGGGALAGGGGDYVGAGTGSVTITVAPGDSGTAIGETLQKAGVVKSASSFTALAANNSKFAALQPGTYRLRRHMSSADALDVLLDPKAKVSGGVTIPEGLWATEIYSRLSQATKVPLADYTKVPVASLGLPAAARGRVEGYLFPSTYDFPKGASAQTQLQAMVTRFKQEVASLGIPQSRLAKVTIVASLVEAEASRAQDGPKVARVVDNRIARGMPLQLDSTVNYLLHRRGKVTTSNGERDSSSPYNTYRSAGLPPGPIDNPGLASLRAAYRPAAGPWLYFVTVNLATGETVFASDSTGHAAAVRRFQAWCTAHPGKC</sequence>
<dbReference type="HAMAP" id="MF_02065">
    <property type="entry name" value="MltG"/>
    <property type="match status" value="1"/>
</dbReference>
<feature type="site" description="Important for catalytic activity" evidence="7">
    <location>
        <position position="311"/>
    </location>
</feature>
<evidence type="ECO:0000313" key="9">
    <source>
        <dbReference type="EMBL" id="NYJ74455.1"/>
    </source>
</evidence>
<protein>
    <recommendedName>
        <fullName evidence="7">Endolytic murein transglycosylase</fullName>
        <ecNumber evidence="7">4.2.2.29</ecNumber>
    </recommendedName>
    <alternativeName>
        <fullName evidence="7">Peptidoglycan lytic transglycosylase</fullName>
    </alternativeName>
    <alternativeName>
        <fullName evidence="7">Peptidoglycan polymerization terminase</fullName>
    </alternativeName>
</protein>
<feature type="compositionally biased region" description="Basic and acidic residues" evidence="8">
    <location>
        <begin position="67"/>
        <end position="83"/>
    </location>
</feature>
<dbReference type="RefSeq" id="WP_179480347.1">
    <property type="nucleotide sequence ID" value="NZ_JACCFW010000001.1"/>
</dbReference>
<proteinExistence type="inferred from homology"/>
<dbReference type="CDD" id="cd08010">
    <property type="entry name" value="MltG_like"/>
    <property type="match status" value="1"/>
</dbReference>
<keyword evidence="5 7" id="KW-0456">Lyase</keyword>
<comment type="catalytic activity">
    <reaction evidence="7">
        <text>a peptidoglycan chain = a peptidoglycan chain with N-acetyl-1,6-anhydromuramyl-[peptide] at the reducing end + a peptidoglycan chain with N-acetylglucosamine at the non-reducing end.</text>
        <dbReference type="EC" id="4.2.2.29"/>
    </reaction>
</comment>
<keyword evidence="2 7" id="KW-0812">Transmembrane</keyword>
<evidence type="ECO:0000256" key="7">
    <source>
        <dbReference type="HAMAP-Rule" id="MF_02065"/>
    </source>
</evidence>
<evidence type="ECO:0000256" key="3">
    <source>
        <dbReference type="ARBA" id="ARBA00022989"/>
    </source>
</evidence>
<gene>
    <name evidence="7" type="primary">mltG</name>
    <name evidence="9" type="ORF">HNR15_001418</name>
</gene>
<feature type="transmembrane region" description="Helical" evidence="7">
    <location>
        <begin position="85"/>
        <end position="107"/>
    </location>
</feature>
<evidence type="ECO:0000256" key="2">
    <source>
        <dbReference type="ARBA" id="ARBA00022692"/>
    </source>
</evidence>
<dbReference type="EMBL" id="JACCFW010000001">
    <property type="protein sequence ID" value="NYJ74455.1"/>
    <property type="molecule type" value="Genomic_DNA"/>
</dbReference>
<keyword evidence="3 7" id="KW-1133">Transmembrane helix</keyword>
<evidence type="ECO:0000256" key="1">
    <source>
        <dbReference type="ARBA" id="ARBA00022475"/>
    </source>
</evidence>
<keyword evidence="4 7" id="KW-0472">Membrane</keyword>
<evidence type="ECO:0000256" key="6">
    <source>
        <dbReference type="ARBA" id="ARBA00023316"/>
    </source>
</evidence>
<dbReference type="GO" id="GO:0071555">
    <property type="term" value="P:cell wall organization"/>
    <property type="evidence" value="ECO:0007669"/>
    <property type="project" value="UniProtKB-KW"/>
</dbReference>
<evidence type="ECO:0000313" key="10">
    <source>
        <dbReference type="Proteomes" id="UP000571817"/>
    </source>
</evidence>
<dbReference type="AlphaFoldDB" id="A0A853DJX1"/>
<name>A0A853DJX1_9MICO</name>
<comment type="function">
    <text evidence="7">Functions as a peptidoglycan terminase that cleaves nascent peptidoglycan strands endolytically to terminate their elongation.</text>
</comment>
<feature type="compositionally biased region" description="Polar residues" evidence="8">
    <location>
        <begin position="351"/>
        <end position="368"/>
    </location>
</feature>
<keyword evidence="10" id="KW-1185">Reference proteome</keyword>
<feature type="region of interest" description="Disordered" evidence="8">
    <location>
        <begin position="350"/>
        <end position="375"/>
    </location>
</feature>
<dbReference type="GO" id="GO:0005886">
    <property type="term" value="C:plasma membrane"/>
    <property type="evidence" value="ECO:0007669"/>
    <property type="project" value="UniProtKB-SubCell"/>
</dbReference>
<feature type="region of interest" description="Disordered" evidence="8">
    <location>
        <begin position="1"/>
        <end position="84"/>
    </location>
</feature>
<comment type="subcellular location">
    <subcellularLocation>
        <location evidence="7">Cell membrane</location>
        <topology evidence="7">Single-pass membrane protein</topology>
    </subcellularLocation>
</comment>
<comment type="similarity">
    <text evidence="7">Belongs to the transglycosylase MltG family.</text>
</comment>
<dbReference type="Gene3D" id="3.30.1490.480">
    <property type="entry name" value="Endolytic murein transglycosylase"/>
    <property type="match status" value="1"/>
</dbReference>
<feature type="compositionally biased region" description="Basic and acidic residues" evidence="8">
    <location>
        <begin position="50"/>
        <end position="60"/>
    </location>
</feature>
<dbReference type="InterPro" id="IPR003770">
    <property type="entry name" value="MLTG-like"/>
</dbReference>
<reference evidence="9 10" key="1">
    <citation type="submission" date="2020-07" db="EMBL/GenBank/DDBJ databases">
        <title>Sequencing the genomes of 1000 actinobacteria strains.</title>
        <authorList>
            <person name="Klenk H.-P."/>
        </authorList>
    </citation>
    <scope>NUCLEOTIDE SEQUENCE [LARGE SCALE GENOMIC DNA]</scope>
    <source>
        <strain evidence="9 10">DSM 29531</strain>
    </source>
</reference>
<dbReference type="PANTHER" id="PTHR30518">
    <property type="entry name" value="ENDOLYTIC MUREIN TRANSGLYCOSYLASE"/>
    <property type="match status" value="1"/>
</dbReference>
<dbReference type="EC" id="4.2.2.29" evidence="7"/>
<dbReference type="GO" id="GO:0008932">
    <property type="term" value="F:lytic endotransglycosylase activity"/>
    <property type="evidence" value="ECO:0007669"/>
    <property type="project" value="UniProtKB-UniRule"/>
</dbReference>
<dbReference type="Proteomes" id="UP000571817">
    <property type="component" value="Unassembled WGS sequence"/>
</dbReference>
<evidence type="ECO:0000256" key="4">
    <source>
        <dbReference type="ARBA" id="ARBA00023136"/>
    </source>
</evidence>
<keyword evidence="6 7" id="KW-0961">Cell wall biogenesis/degradation</keyword>
<organism evidence="9 10">
    <name type="scientific">Allobranchiibius huperziae</name>
    <dbReference type="NCBI Taxonomy" id="1874116"/>
    <lineage>
        <taxon>Bacteria</taxon>
        <taxon>Bacillati</taxon>
        <taxon>Actinomycetota</taxon>
        <taxon>Actinomycetes</taxon>
        <taxon>Micrococcales</taxon>
        <taxon>Dermacoccaceae</taxon>
        <taxon>Allobranchiibius</taxon>
    </lineage>
</organism>
<dbReference type="Pfam" id="PF02618">
    <property type="entry name" value="YceG"/>
    <property type="match status" value="1"/>
</dbReference>
<comment type="caution">
    <text evidence="9">The sequence shown here is derived from an EMBL/GenBank/DDBJ whole genome shotgun (WGS) entry which is preliminary data.</text>
</comment>
<evidence type="ECO:0000256" key="5">
    <source>
        <dbReference type="ARBA" id="ARBA00023239"/>
    </source>
</evidence>